<keyword evidence="3" id="KW-1185">Reference proteome</keyword>
<proteinExistence type="predicted"/>
<sequence length="428" mass="47574">MIEPRKKVRAQEATESTQVNEKLKYKSNSKSSSSSSGSSSSKSNSKSSSSSSGSSSSKMVDIGSESGTSFAEALGMLEPTASKSNKKFKSESGTSFAEALGMLEPTASKSNKKFKSTSESPNYKVEKPEKDRFRDKIVEKSFKSEKIDIVIPPPPPKVDIDINISSLLPPITPNYRPVANPILDNCSSRSRIMNDDEALNLVMTQKNMRTKVYSGNKCFFGTVPTLPTLFELCIRILQDNIDALEYTGGVPYAILKPIIDKATPDQLFMLEHHNPYLIDDTDEIWKFHCQKEFRNKKREELESWREMYMRCLDEREAKLKALTENIKLSQDKSTPVRQTKLAYVDSVVKPPRDVIRKQAKSGFTDKKPIVTPSSRLSSLATAGAAGQVTVPSPVKASSSSSSTAVIKPKKAPLMQKTLQFMKGNRFRR</sequence>
<dbReference type="GO" id="GO:0006368">
    <property type="term" value="P:transcription elongation by RNA polymerase II"/>
    <property type="evidence" value="ECO:0007669"/>
    <property type="project" value="InterPro"/>
</dbReference>
<dbReference type="InterPro" id="IPR010684">
    <property type="entry name" value="RNA_pol_II_trans_fac_SIII_A"/>
</dbReference>
<feature type="compositionally biased region" description="Low complexity" evidence="1">
    <location>
        <begin position="26"/>
        <end position="58"/>
    </location>
</feature>
<name>A0AAW1MI26_POPJA</name>
<evidence type="ECO:0000313" key="3">
    <source>
        <dbReference type="Proteomes" id="UP001458880"/>
    </source>
</evidence>
<dbReference type="PANTHER" id="PTHR15141:SF76">
    <property type="entry name" value="TRANSCRIPTION ELONGATION FACTOR B POLYPEPTIDE 3"/>
    <property type="match status" value="1"/>
</dbReference>
<dbReference type="InterPro" id="IPR051870">
    <property type="entry name" value="Elongin-A_domain"/>
</dbReference>
<dbReference type="Proteomes" id="UP001458880">
    <property type="component" value="Unassembled WGS sequence"/>
</dbReference>
<dbReference type="Gene3D" id="6.10.250.3180">
    <property type="match status" value="1"/>
</dbReference>
<protein>
    <submittedName>
        <fullName evidence="2">RNA polymerase II transcription factor SIII (Elongin) subunit A</fullName>
    </submittedName>
</protein>
<comment type="caution">
    <text evidence="2">The sequence shown here is derived from an EMBL/GenBank/DDBJ whole genome shotgun (WGS) entry which is preliminary data.</text>
</comment>
<organism evidence="2 3">
    <name type="scientific">Popillia japonica</name>
    <name type="common">Japanese beetle</name>
    <dbReference type="NCBI Taxonomy" id="7064"/>
    <lineage>
        <taxon>Eukaryota</taxon>
        <taxon>Metazoa</taxon>
        <taxon>Ecdysozoa</taxon>
        <taxon>Arthropoda</taxon>
        <taxon>Hexapoda</taxon>
        <taxon>Insecta</taxon>
        <taxon>Pterygota</taxon>
        <taxon>Neoptera</taxon>
        <taxon>Endopterygota</taxon>
        <taxon>Coleoptera</taxon>
        <taxon>Polyphaga</taxon>
        <taxon>Scarabaeiformia</taxon>
        <taxon>Scarabaeidae</taxon>
        <taxon>Rutelinae</taxon>
        <taxon>Popillia</taxon>
    </lineage>
</organism>
<accession>A0AAW1MI26</accession>
<dbReference type="Pfam" id="PF06881">
    <property type="entry name" value="Elongin_A"/>
    <property type="match status" value="1"/>
</dbReference>
<gene>
    <name evidence="2" type="ORF">QE152_g5399</name>
</gene>
<feature type="region of interest" description="Disordered" evidence="1">
    <location>
        <begin position="103"/>
        <end position="130"/>
    </location>
</feature>
<feature type="region of interest" description="Disordered" evidence="1">
    <location>
        <begin position="383"/>
        <end position="408"/>
    </location>
</feature>
<dbReference type="PANTHER" id="PTHR15141">
    <property type="entry name" value="TRANSCRIPTION ELONGATION FACTOR B POLYPEPTIDE 3"/>
    <property type="match status" value="1"/>
</dbReference>
<evidence type="ECO:0000256" key="1">
    <source>
        <dbReference type="SAM" id="MobiDB-lite"/>
    </source>
</evidence>
<reference evidence="2 3" key="1">
    <citation type="journal article" date="2024" name="BMC Genomics">
        <title>De novo assembly and annotation of Popillia japonica's genome with initial clues to its potential as an invasive pest.</title>
        <authorList>
            <person name="Cucini C."/>
            <person name="Boschi S."/>
            <person name="Funari R."/>
            <person name="Cardaioli E."/>
            <person name="Iannotti N."/>
            <person name="Marturano G."/>
            <person name="Paoli F."/>
            <person name="Bruttini M."/>
            <person name="Carapelli A."/>
            <person name="Frati F."/>
            <person name="Nardi F."/>
        </authorList>
    </citation>
    <scope>NUCLEOTIDE SEQUENCE [LARGE SCALE GENOMIC DNA]</scope>
    <source>
        <strain evidence="2">DMR45628</strain>
    </source>
</reference>
<dbReference type="EMBL" id="JASPKY010000031">
    <property type="protein sequence ID" value="KAK9747374.1"/>
    <property type="molecule type" value="Genomic_DNA"/>
</dbReference>
<feature type="compositionally biased region" description="Low complexity" evidence="1">
    <location>
        <begin position="388"/>
        <end position="405"/>
    </location>
</feature>
<dbReference type="AlphaFoldDB" id="A0AAW1MI26"/>
<evidence type="ECO:0000313" key="2">
    <source>
        <dbReference type="EMBL" id="KAK9747374.1"/>
    </source>
</evidence>
<dbReference type="GO" id="GO:0070449">
    <property type="term" value="C:elongin complex"/>
    <property type="evidence" value="ECO:0007669"/>
    <property type="project" value="InterPro"/>
</dbReference>
<feature type="region of interest" description="Disordered" evidence="1">
    <location>
        <begin position="1"/>
        <end position="63"/>
    </location>
</feature>